<evidence type="ECO:0000313" key="2">
    <source>
        <dbReference type="Proteomes" id="UP000308092"/>
    </source>
</evidence>
<name>A0A4S3J031_9EURO</name>
<dbReference type="AlphaFoldDB" id="A0A4S3J031"/>
<gene>
    <name evidence="1" type="ORF">EYZ11_012503</name>
</gene>
<sequence>MMGVKIPEDYVLSVPVMLAEILQLLAQSLHCSAPRLIVHIIYKETRPGAFLAFVIPGSGVY</sequence>
<evidence type="ECO:0000313" key="1">
    <source>
        <dbReference type="EMBL" id="THC88049.1"/>
    </source>
</evidence>
<reference evidence="1 2" key="1">
    <citation type="submission" date="2019-03" db="EMBL/GenBank/DDBJ databases">
        <title>The genome sequence of a newly discovered highly antifungal drug resistant Aspergillus species, Aspergillus tanneri NIH 1004.</title>
        <authorList>
            <person name="Mounaud S."/>
            <person name="Singh I."/>
            <person name="Joardar V."/>
            <person name="Pakala S."/>
            <person name="Pakala S."/>
            <person name="Venepally P."/>
            <person name="Hoover J."/>
            <person name="Nierman W."/>
            <person name="Chung J."/>
            <person name="Losada L."/>
        </authorList>
    </citation>
    <scope>NUCLEOTIDE SEQUENCE [LARGE SCALE GENOMIC DNA]</scope>
    <source>
        <strain evidence="1 2">NIH1004</strain>
    </source>
</reference>
<dbReference type="Proteomes" id="UP000308092">
    <property type="component" value="Unassembled WGS sequence"/>
</dbReference>
<dbReference type="EMBL" id="SOSA01000951">
    <property type="protein sequence ID" value="THC88049.1"/>
    <property type="molecule type" value="Genomic_DNA"/>
</dbReference>
<organism evidence="1 2">
    <name type="scientific">Aspergillus tanneri</name>
    <dbReference type="NCBI Taxonomy" id="1220188"/>
    <lineage>
        <taxon>Eukaryota</taxon>
        <taxon>Fungi</taxon>
        <taxon>Dikarya</taxon>
        <taxon>Ascomycota</taxon>
        <taxon>Pezizomycotina</taxon>
        <taxon>Eurotiomycetes</taxon>
        <taxon>Eurotiomycetidae</taxon>
        <taxon>Eurotiales</taxon>
        <taxon>Aspergillaceae</taxon>
        <taxon>Aspergillus</taxon>
        <taxon>Aspergillus subgen. Circumdati</taxon>
    </lineage>
</organism>
<comment type="caution">
    <text evidence="1">The sequence shown here is derived from an EMBL/GenBank/DDBJ whole genome shotgun (WGS) entry which is preliminary data.</text>
</comment>
<proteinExistence type="predicted"/>
<protein>
    <submittedName>
        <fullName evidence="1">Uncharacterized protein</fullName>
    </submittedName>
</protein>
<accession>A0A4S3J031</accession>
<keyword evidence="2" id="KW-1185">Reference proteome</keyword>
<dbReference type="VEuPathDB" id="FungiDB:EYZ11_012503"/>